<accession>A0ACC1XAB7</accession>
<name>A0ACC1XAB7_MELAZ</name>
<comment type="caution">
    <text evidence="1">The sequence shown here is derived from an EMBL/GenBank/DDBJ whole genome shotgun (WGS) entry which is preliminary data.</text>
</comment>
<evidence type="ECO:0000313" key="1">
    <source>
        <dbReference type="EMBL" id="KAJ4707678.1"/>
    </source>
</evidence>
<gene>
    <name evidence="1" type="ORF">OWV82_017759</name>
</gene>
<proteinExistence type="predicted"/>
<evidence type="ECO:0000313" key="2">
    <source>
        <dbReference type="Proteomes" id="UP001164539"/>
    </source>
</evidence>
<keyword evidence="2" id="KW-1185">Reference proteome</keyword>
<dbReference type="EMBL" id="CM051403">
    <property type="protein sequence ID" value="KAJ4707678.1"/>
    <property type="molecule type" value="Genomic_DNA"/>
</dbReference>
<sequence>MPGSDFSTFSDLLSTTDRLSSKNQQPAAQPSPFLDRTAKLSHPHFDHDVPGYWFGAKGFLNVTENFFRRRCYVVFVSGVKECSPVPAKACSKICEPLRWPAKQRLLRSLSPSLRLMTDEASKQRVNFCARRMVRGRWV</sequence>
<dbReference type="Proteomes" id="UP001164539">
    <property type="component" value="Chromosome 10"/>
</dbReference>
<organism evidence="1 2">
    <name type="scientific">Melia azedarach</name>
    <name type="common">Chinaberry tree</name>
    <dbReference type="NCBI Taxonomy" id="155640"/>
    <lineage>
        <taxon>Eukaryota</taxon>
        <taxon>Viridiplantae</taxon>
        <taxon>Streptophyta</taxon>
        <taxon>Embryophyta</taxon>
        <taxon>Tracheophyta</taxon>
        <taxon>Spermatophyta</taxon>
        <taxon>Magnoliopsida</taxon>
        <taxon>eudicotyledons</taxon>
        <taxon>Gunneridae</taxon>
        <taxon>Pentapetalae</taxon>
        <taxon>rosids</taxon>
        <taxon>malvids</taxon>
        <taxon>Sapindales</taxon>
        <taxon>Meliaceae</taxon>
        <taxon>Melia</taxon>
    </lineage>
</organism>
<reference evidence="1 2" key="1">
    <citation type="journal article" date="2023" name="Science">
        <title>Complex scaffold remodeling in plant triterpene biosynthesis.</title>
        <authorList>
            <person name="De La Pena R."/>
            <person name="Hodgson H."/>
            <person name="Liu J.C."/>
            <person name="Stephenson M.J."/>
            <person name="Martin A.C."/>
            <person name="Owen C."/>
            <person name="Harkess A."/>
            <person name="Leebens-Mack J."/>
            <person name="Jimenez L.E."/>
            <person name="Osbourn A."/>
            <person name="Sattely E.S."/>
        </authorList>
    </citation>
    <scope>NUCLEOTIDE SEQUENCE [LARGE SCALE GENOMIC DNA]</scope>
    <source>
        <strain evidence="2">cv. JPN11</strain>
        <tissue evidence="1">Leaf</tissue>
    </source>
</reference>
<protein>
    <submittedName>
        <fullName evidence="1">Uncharacterized protein</fullName>
    </submittedName>
</protein>